<organism evidence="2 3">
    <name type="scientific">Rosistilla ulvae</name>
    <dbReference type="NCBI Taxonomy" id="1930277"/>
    <lineage>
        <taxon>Bacteria</taxon>
        <taxon>Pseudomonadati</taxon>
        <taxon>Planctomycetota</taxon>
        <taxon>Planctomycetia</taxon>
        <taxon>Pirellulales</taxon>
        <taxon>Pirellulaceae</taxon>
        <taxon>Rosistilla</taxon>
    </lineage>
</organism>
<evidence type="ECO:0000259" key="1">
    <source>
        <dbReference type="Pfam" id="PF08818"/>
    </source>
</evidence>
<accession>A0A517LW79</accession>
<protein>
    <recommendedName>
        <fullName evidence="1">YdhG-like domain-containing protein</fullName>
    </recommendedName>
</protein>
<dbReference type="OrthoDB" id="5951444at2"/>
<dbReference type="Proteomes" id="UP000319557">
    <property type="component" value="Chromosome"/>
</dbReference>
<name>A0A517LW79_9BACT</name>
<dbReference type="InterPro" id="IPR014922">
    <property type="entry name" value="YdhG-like"/>
</dbReference>
<sequence>MSENKTQPTDANVDDFIAAIENPRRQADALTALAIYKEITGLPPVMWGPSIIGFGTYHYVYATGREGDMPAAAFSPRKSNMTFYVADSFDGADSLYQRLGKHKRSVACLYINKLDDVDLDILRELIAGQYKHGSAC</sequence>
<evidence type="ECO:0000313" key="3">
    <source>
        <dbReference type="Proteomes" id="UP000319557"/>
    </source>
</evidence>
<proteinExistence type="predicted"/>
<keyword evidence="3" id="KW-1185">Reference proteome</keyword>
<dbReference type="Pfam" id="PF08818">
    <property type="entry name" value="DUF1801"/>
    <property type="match status" value="1"/>
</dbReference>
<reference evidence="2 3" key="1">
    <citation type="submission" date="2019-02" db="EMBL/GenBank/DDBJ databases">
        <title>Deep-cultivation of Planctomycetes and their phenomic and genomic characterization uncovers novel biology.</title>
        <authorList>
            <person name="Wiegand S."/>
            <person name="Jogler M."/>
            <person name="Boedeker C."/>
            <person name="Pinto D."/>
            <person name="Vollmers J."/>
            <person name="Rivas-Marin E."/>
            <person name="Kohn T."/>
            <person name="Peeters S.H."/>
            <person name="Heuer A."/>
            <person name="Rast P."/>
            <person name="Oberbeckmann S."/>
            <person name="Bunk B."/>
            <person name="Jeske O."/>
            <person name="Meyerdierks A."/>
            <person name="Storesund J.E."/>
            <person name="Kallscheuer N."/>
            <person name="Luecker S."/>
            <person name="Lage O.M."/>
            <person name="Pohl T."/>
            <person name="Merkel B.J."/>
            <person name="Hornburger P."/>
            <person name="Mueller R.-W."/>
            <person name="Bruemmer F."/>
            <person name="Labrenz M."/>
            <person name="Spormann A.M."/>
            <person name="Op den Camp H."/>
            <person name="Overmann J."/>
            <person name="Amann R."/>
            <person name="Jetten M.S.M."/>
            <person name="Mascher T."/>
            <person name="Medema M.H."/>
            <person name="Devos D.P."/>
            <person name="Kaster A.-K."/>
            <person name="Ovreas L."/>
            <person name="Rohde M."/>
            <person name="Galperin M.Y."/>
            <person name="Jogler C."/>
        </authorList>
    </citation>
    <scope>NUCLEOTIDE SEQUENCE [LARGE SCALE GENOMIC DNA]</scope>
    <source>
        <strain evidence="2 3">EC9</strain>
    </source>
</reference>
<gene>
    <name evidence="2" type="ORF">EC9_10520</name>
</gene>
<dbReference type="KEGG" id="ruv:EC9_10520"/>
<feature type="domain" description="YdhG-like" evidence="1">
    <location>
        <begin position="25"/>
        <end position="127"/>
    </location>
</feature>
<dbReference type="EMBL" id="CP036261">
    <property type="protein sequence ID" value="QDS86877.1"/>
    <property type="molecule type" value="Genomic_DNA"/>
</dbReference>
<evidence type="ECO:0000313" key="2">
    <source>
        <dbReference type="EMBL" id="QDS86877.1"/>
    </source>
</evidence>
<dbReference type="AlphaFoldDB" id="A0A517LW79"/>
<dbReference type="RefSeq" id="WP_145342881.1">
    <property type="nucleotide sequence ID" value="NZ_CP036261.1"/>
</dbReference>